<feature type="compositionally biased region" description="Polar residues" evidence="2">
    <location>
        <begin position="751"/>
        <end position="765"/>
    </location>
</feature>
<comment type="caution">
    <text evidence="4">The sequence shown here is derived from an EMBL/GenBank/DDBJ whole genome shotgun (WGS) entry which is preliminary data.</text>
</comment>
<gene>
    <name evidence="4" type="ORF">BTO32_14755</name>
</gene>
<dbReference type="Gene3D" id="3.40.50.150">
    <property type="entry name" value="Vaccinia Virus protein VP39"/>
    <property type="match status" value="1"/>
</dbReference>
<keyword evidence="4" id="KW-0067">ATP-binding</keyword>
<evidence type="ECO:0000256" key="2">
    <source>
        <dbReference type="SAM" id="MobiDB-lite"/>
    </source>
</evidence>
<dbReference type="InterPro" id="IPR038718">
    <property type="entry name" value="SNF2-like_sf"/>
</dbReference>
<dbReference type="Pfam" id="PF00271">
    <property type="entry name" value="Helicase_C"/>
    <property type="match status" value="1"/>
</dbReference>
<comment type="similarity">
    <text evidence="1">Belongs to the N(4)/N(6)-methyltransferase family.</text>
</comment>
<evidence type="ECO:0000313" key="5">
    <source>
        <dbReference type="Proteomes" id="UP000189339"/>
    </source>
</evidence>
<evidence type="ECO:0000313" key="4">
    <source>
        <dbReference type="EMBL" id="ONF42471.1"/>
    </source>
</evidence>
<name>A0A1V2DQ07_9GAMM</name>
<dbReference type="Gene3D" id="3.40.50.300">
    <property type="entry name" value="P-loop containing nucleotide triphosphate hydrolases"/>
    <property type="match status" value="1"/>
</dbReference>
<feature type="compositionally biased region" description="Basic and acidic residues" evidence="2">
    <location>
        <begin position="544"/>
        <end position="553"/>
    </location>
</feature>
<keyword evidence="4" id="KW-0347">Helicase</keyword>
<protein>
    <submittedName>
        <fullName evidence="4">Helicase</fullName>
    </submittedName>
</protein>
<dbReference type="OrthoDB" id="9814088at2"/>
<dbReference type="InterPro" id="IPR052933">
    <property type="entry name" value="DNA_Protect_Modify"/>
</dbReference>
<dbReference type="EMBL" id="MSCW01000009">
    <property type="protein sequence ID" value="ONF42471.1"/>
    <property type="molecule type" value="Genomic_DNA"/>
</dbReference>
<dbReference type="GO" id="GO:0004386">
    <property type="term" value="F:helicase activity"/>
    <property type="evidence" value="ECO:0007669"/>
    <property type="project" value="UniProtKB-KW"/>
</dbReference>
<dbReference type="InterPro" id="IPR001650">
    <property type="entry name" value="Helicase_C-like"/>
</dbReference>
<organism evidence="4 5">
    <name type="scientific">Marinobacter lutaoensis</name>
    <dbReference type="NCBI Taxonomy" id="135739"/>
    <lineage>
        <taxon>Bacteria</taxon>
        <taxon>Pseudomonadati</taxon>
        <taxon>Pseudomonadota</taxon>
        <taxon>Gammaproteobacteria</taxon>
        <taxon>Pseudomonadales</taxon>
        <taxon>Marinobacteraceae</taxon>
        <taxon>Marinobacter</taxon>
    </lineage>
</organism>
<feature type="compositionally biased region" description="Basic and acidic residues" evidence="2">
    <location>
        <begin position="788"/>
        <end position="806"/>
    </location>
</feature>
<dbReference type="STRING" id="135739.BTO32_14755"/>
<dbReference type="SUPFAM" id="SSF53335">
    <property type="entry name" value="S-adenosyl-L-methionine-dependent methyltransferases"/>
    <property type="match status" value="1"/>
</dbReference>
<accession>A0A1V2DQ07</accession>
<evidence type="ECO:0000259" key="3">
    <source>
        <dbReference type="PROSITE" id="PS51194"/>
    </source>
</evidence>
<dbReference type="Gene3D" id="3.40.50.10810">
    <property type="entry name" value="Tandem AAA-ATPase domain"/>
    <property type="match status" value="2"/>
</dbReference>
<dbReference type="SMART" id="SM00487">
    <property type="entry name" value="DEXDc"/>
    <property type="match status" value="1"/>
</dbReference>
<dbReference type="GO" id="GO:0003677">
    <property type="term" value="F:DNA binding"/>
    <property type="evidence" value="ECO:0007669"/>
    <property type="project" value="InterPro"/>
</dbReference>
<dbReference type="InterPro" id="IPR014001">
    <property type="entry name" value="Helicase_ATP-bd"/>
</dbReference>
<dbReference type="PROSITE" id="PS51194">
    <property type="entry name" value="HELICASE_CTER"/>
    <property type="match status" value="1"/>
</dbReference>
<dbReference type="RefSeq" id="WP_076725416.1">
    <property type="nucleotide sequence ID" value="NZ_MSCW01000009.1"/>
</dbReference>
<dbReference type="GO" id="GO:0008170">
    <property type="term" value="F:N-methyltransferase activity"/>
    <property type="evidence" value="ECO:0007669"/>
    <property type="project" value="InterPro"/>
</dbReference>
<feature type="region of interest" description="Disordered" evidence="2">
    <location>
        <begin position="539"/>
        <end position="806"/>
    </location>
</feature>
<keyword evidence="4" id="KW-0547">Nucleotide-binding</keyword>
<keyword evidence="5" id="KW-1185">Reference proteome</keyword>
<dbReference type="Proteomes" id="UP000189339">
    <property type="component" value="Unassembled WGS sequence"/>
</dbReference>
<dbReference type="InterPro" id="IPR027417">
    <property type="entry name" value="P-loop_NTPase"/>
</dbReference>
<dbReference type="PRINTS" id="PR00507">
    <property type="entry name" value="N12N6MTFRASE"/>
</dbReference>
<dbReference type="InterPro" id="IPR003356">
    <property type="entry name" value="DNA_methylase_A-5"/>
</dbReference>
<dbReference type="Pfam" id="PF02384">
    <property type="entry name" value="N6_Mtase"/>
    <property type="match status" value="1"/>
</dbReference>
<dbReference type="InterPro" id="IPR029063">
    <property type="entry name" value="SAM-dependent_MTases_sf"/>
</dbReference>
<dbReference type="CDD" id="cd02440">
    <property type="entry name" value="AdoMet_MTases"/>
    <property type="match status" value="1"/>
</dbReference>
<reference evidence="4 5" key="1">
    <citation type="submission" date="2016-12" db="EMBL/GenBank/DDBJ databases">
        <title>Marinobacter lutaoensis whole genome sequencing.</title>
        <authorList>
            <person name="Verma A."/>
            <person name="Krishnamurthi S."/>
        </authorList>
    </citation>
    <scope>NUCLEOTIDE SEQUENCE [LARGE SCALE GENOMIC DNA]</scope>
    <source>
        <strain evidence="4 5">T5054</strain>
    </source>
</reference>
<feature type="compositionally biased region" description="Basic and acidic residues" evidence="2">
    <location>
        <begin position="601"/>
        <end position="626"/>
    </location>
</feature>
<sequence>MAIPTLTWMNLSSYNLVAQVAQDKNGNSILLLRPINPQEQATVSTRRAELLNDRLTKITDQVGRQRLSTRILQGSINAIVGSMVNTPAKMSVFLKKVFPKATPVEMTVDQIRQFDFIRKKAMKLAEAERVSADAPVNLDALNSALPDGLLVNYRETDQKRGSLVIKVENVMTPLAIVMLDTGLDSLTNEKLWTNHIKEAVSQYFQDRETSDREQIALRQQAIQKIQDSRPLTFWESEILSLENQFLKNWLSKSSLDDQDPTEDATYSLDDLISLRKTLQAKLDAQGQVLDDRLVSRIKQVDQAIAELEADTQDAAASGDGVSLGWDNVQHDDDLSDLGAIGYTVDGEPLFEDERGVRFKQRGGVRLMETVRLIPSASGTKVEPANRNWEWLTFDEAMDDDRDELLLAHRVRAVYNLRYGDLHDEQRSWKGLTIRHDGQTHQVAVRPAKEKGHLHMVTLYVHKPASSSGSPALFSNLLRITETGDDQVLVDQPGRKADRATLKIWASLGLSLPTDAPEDSITLFESIQSELDYEELEETQYGRRNGREDADRAGNDSGSGLAADAEEHADGVSAGGGSRGVPERGGDVAGGDGVDVSTPVADRNESGESDGRSDREPGQRSDTEDGQRATGDQQGPSLHAGLAAQGTTGGGGNGTAARIGGADRAGSDTAAHSGVADRDGDSAGIFGQPAGASETALAQESVAQRSAGGSGGSAAGLSDEADGASGEDRAAVSGAVPGTGGTDRSVAGQPANADSTRAAQQDSGSSVPAGEGADSPADATGNRGGTHAGRADRGDRERDEPVVRDEVLESISRDAELEQRTPAQRLKDNLAALRLRAELRNSGQDQPSDEDRAILARYSGFGGIHAQLFGGTYGVPNYVKDANLQFQDFVRDKILTDEEFQQIKRTILNAHYTHSGVIEPMWEALDRMGVDLGRVLEPSCGIGNFRTYMPESVRRKVRSFTGVELDALTADLARLVHKDAHIIHSGFEKTTFPDDFFDTVISNIPFGEYRIYDPSHPERKQTIHHQFFLKALDKVRPGGVVAFVTSRYVLDSRDASVRREIMDRAHVMGVYRLPSQTFDKSTGTQVVTDVVFLQKKGDFQPNYEPLDISSTESVSAEVHGSTLVGEDDSVYKAGDIMPHAGNVNSVFVREPERIIGKLCAVSGPTGPTLSVIGDTEDDIASQKARYAEAFSSLPRNIVDAPRTTVTANDLQKKVEQRAKSMVDLEKLPGTLSISVDGKIMVRELADGDTVLVEETSIPKSMRNRAAAAILAMGALSELLDMEVSGEFDDAILDDRRAEARAAFDRWEAEEQKAKSAFSKKAWRVILNDPRAQRMRFGEVYDEQNRQIERPDILFQRTVRPVNEIPHSAESLEEALSLSLAYTAKVSETYIAELLSREDREVSADDVRKKLVEKGLAFVDPVTGNLVERAVYLSGNLRPKIDACEAVVKTAPEFQVNLDALNAALPEPLTASQIKVGIDAFWLPQDVLEQFMREEMGIVTTGNWGVEPYFDEHKRHWRLRPSASSGAPSLAAIARNQEQVLKSRWGTKRRHGLDLLDNLFTQTIPKVMDPIPGTDPTRYEINVEESLKAQSKAEEIADTFRNWVFKDPERTQRLVDIYNHRFNTTVLYEPDGSHMTFPGMAESWVPRKHQADFIWRAVSGPNAMTAHRVGAGKTLQLISTAIRGKQLGRWNKPMVVVPNHMLEQFCNDAQGIYPSAKVLMMSAADARADNRASFATKIAMGDWDLVVCTHSVFEKISVPQQFEAEIIAEEIHRLEMAMMASQDDNQKRGARPKEIEKAKARLEERLQRTLDQIKKGSENVLNMKEIGIDWIGVDEAHYYKNLAPDTAQEIPGLSRSESKRAVNMLIKCQYLNKLHDGPFGVVMATGTPISNSIAELYTFTRMLRPDLLLESGIHNFNDWMGLFAEVKHGLEIKPEGGGYQMKSRLSRFKNLPELVKMVRTFIDVKTAEDLNLPTPEIEHHQAVCEQTEFMRLFMKYIEARAKTVRSRDEGPAPAQILAREIRTALHRANDKTASINSEDDVETISEDQVSQDILLTIATDGRKAALDPRLIHPKFEDHPSSKVNKLISNLLEMYRKYDADKALQLVFCDFSSPTGKGIFNVYQDVKDKLIAAGIPEDEIAFIHDAKTDKAKEDLFAACRRGDVRFLLGSTDKMGVGTNVQERLVAIHQMDPPWKPSSIEQRLGRIERQGNMFDKAHNFVYTTQDSFDLFMWETNDRKLKMINQAMRRPEDCVRELEEDTEPGYEDILAVTTGNPAIREFISVRLELDKLKRMKNSHIDAQADLGNRLIEQEKRIESIEKYLQGKIHERDVVRANTPLGLHVSQPIAGLCEGPMIVVGGIRPLADALEKLCKSAPMYQDTIVGTFGGLPVLMNRQSNKVTLLIKRHDDTKEHLYRIVFEDDLYGKGVHDEPEDHFAEAAKTLVRYVRKIGQSNGVEKTEEALAIAKLNLQKIREDYGRPFAYEAELESCKKRFENLSAQVGDALSEKGQLDPAPLVAFAKEIVRQTGNYHYLLDIAQETMPKSGALIVDANGLPTNDDEDLLGFIDDEKDDHEQIMRTG</sequence>
<dbReference type="SUPFAM" id="SSF52540">
    <property type="entry name" value="P-loop containing nucleoside triphosphate hydrolases"/>
    <property type="match status" value="2"/>
</dbReference>
<feature type="domain" description="Helicase C-terminal" evidence="3">
    <location>
        <begin position="2080"/>
        <end position="2258"/>
    </location>
</feature>
<dbReference type="PANTHER" id="PTHR41313:SF1">
    <property type="entry name" value="DNA METHYLASE ADENINE-SPECIFIC DOMAIN-CONTAINING PROTEIN"/>
    <property type="match status" value="1"/>
</dbReference>
<proteinExistence type="inferred from homology"/>
<dbReference type="PANTHER" id="PTHR41313">
    <property type="entry name" value="ADENINE-SPECIFIC METHYLTRANSFERASE"/>
    <property type="match status" value="1"/>
</dbReference>
<evidence type="ECO:0000256" key="1">
    <source>
        <dbReference type="ARBA" id="ARBA00006594"/>
    </source>
</evidence>
<keyword evidence="4" id="KW-0378">Hydrolase</keyword>